<dbReference type="EMBL" id="LSBJ02000002">
    <property type="protein sequence ID" value="OAQ69725.1"/>
    <property type="molecule type" value="Genomic_DNA"/>
</dbReference>
<reference evidence="1 2" key="1">
    <citation type="journal article" date="2016" name="PLoS Pathog.">
        <title>Biosynthesis of antibiotic leucinostatins in bio-control fungus Purpureocillium lilacinum and their inhibition on phytophthora revealed by genome mining.</title>
        <authorList>
            <person name="Wang G."/>
            <person name="Liu Z."/>
            <person name="Lin R."/>
            <person name="Li E."/>
            <person name="Mao Z."/>
            <person name="Ling J."/>
            <person name="Yang Y."/>
            <person name="Yin W.B."/>
            <person name="Xie B."/>
        </authorList>
    </citation>
    <scope>NUCLEOTIDE SEQUENCE [LARGE SCALE GENOMIC DNA]</scope>
    <source>
        <strain evidence="1">170</strain>
    </source>
</reference>
<gene>
    <name evidence="1" type="ORF">VFPPC_15477</name>
</gene>
<organism evidence="1 2">
    <name type="scientific">Pochonia chlamydosporia 170</name>
    <dbReference type="NCBI Taxonomy" id="1380566"/>
    <lineage>
        <taxon>Eukaryota</taxon>
        <taxon>Fungi</taxon>
        <taxon>Dikarya</taxon>
        <taxon>Ascomycota</taxon>
        <taxon>Pezizomycotina</taxon>
        <taxon>Sordariomycetes</taxon>
        <taxon>Hypocreomycetidae</taxon>
        <taxon>Hypocreales</taxon>
        <taxon>Clavicipitaceae</taxon>
        <taxon>Pochonia</taxon>
    </lineage>
</organism>
<dbReference type="KEGG" id="pchm:VFPPC_15477"/>
<keyword evidence="2" id="KW-1185">Reference proteome</keyword>
<evidence type="ECO:0000313" key="2">
    <source>
        <dbReference type="Proteomes" id="UP000078397"/>
    </source>
</evidence>
<dbReference type="GeneID" id="28857224"/>
<name>A0A179FVP5_METCM</name>
<protein>
    <submittedName>
        <fullName evidence="1">Uncharacterized protein</fullName>
    </submittedName>
</protein>
<dbReference type="Proteomes" id="UP000078397">
    <property type="component" value="Unassembled WGS sequence"/>
</dbReference>
<evidence type="ECO:0000313" key="1">
    <source>
        <dbReference type="EMBL" id="OAQ69725.1"/>
    </source>
</evidence>
<proteinExistence type="predicted"/>
<sequence length="66" mass="7190">MVPLPLKQGGKTVSLVSQFDCGLFVKKHETDTFSPTPNGQHPFHPHAAEQAIMGIPGHRSVTLSRQ</sequence>
<dbReference type="RefSeq" id="XP_018146262.1">
    <property type="nucleotide sequence ID" value="XM_018293230.1"/>
</dbReference>
<comment type="caution">
    <text evidence="1">The sequence shown here is derived from an EMBL/GenBank/DDBJ whole genome shotgun (WGS) entry which is preliminary data.</text>
</comment>
<dbReference type="AlphaFoldDB" id="A0A179FVP5"/>
<accession>A0A179FVP5</accession>